<reference evidence="1" key="1">
    <citation type="submission" date="2020-11" db="EMBL/GenBank/DDBJ databases">
        <authorList>
            <consortium name="DOE Joint Genome Institute"/>
            <person name="Ahrendt S."/>
            <person name="Riley R."/>
            <person name="Andreopoulos W."/>
            <person name="LaButti K."/>
            <person name="Pangilinan J."/>
            <person name="Ruiz-duenas F.J."/>
            <person name="Barrasa J.M."/>
            <person name="Sanchez-Garcia M."/>
            <person name="Camarero S."/>
            <person name="Miyauchi S."/>
            <person name="Serrano A."/>
            <person name="Linde D."/>
            <person name="Babiker R."/>
            <person name="Drula E."/>
            <person name="Ayuso-Fernandez I."/>
            <person name="Pacheco R."/>
            <person name="Padilla G."/>
            <person name="Ferreira P."/>
            <person name="Barriuso J."/>
            <person name="Kellner H."/>
            <person name="Castanera R."/>
            <person name="Alfaro M."/>
            <person name="Ramirez L."/>
            <person name="Pisabarro A.G."/>
            <person name="Kuo A."/>
            <person name="Tritt A."/>
            <person name="Lipzen A."/>
            <person name="He G."/>
            <person name="Yan M."/>
            <person name="Ng V."/>
            <person name="Cullen D."/>
            <person name="Martin F."/>
            <person name="Rosso M.-N."/>
            <person name="Henrissat B."/>
            <person name="Hibbett D."/>
            <person name="Martinez A.T."/>
            <person name="Grigoriev I.V."/>
        </authorList>
    </citation>
    <scope>NUCLEOTIDE SEQUENCE</scope>
    <source>
        <strain evidence="1">AH 44721</strain>
    </source>
</reference>
<name>A0A9P5NRV4_GYMJU</name>
<dbReference type="AlphaFoldDB" id="A0A9P5NRV4"/>
<keyword evidence="2" id="KW-1185">Reference proteome</keyword>
<evidence type="ECO:0000313" key="1">
    <source>
        <dbReference type="EMBL" id="KAF8904412.1"/>
    </source>
</evidence>
<dbReference type="Proteomes" id="UP000724874">
    <property type="component" value="Unassembled WGS sequence"/>
</dbReference>
<sequence length="257" mass="29940">MECVPKLEAPDLIELLDPKLPPLVLLTEQIKEELILSHLPYPSHDSLCRFPKPPLRRFPPIWAEVCIHYRYYNFSNHIVQSRQEICESFDWFRSYQGGVYFAHDVAKGYLLGAFPATRDMFEHGGRLIISHGGGKAESLHSFRGHISSQPATDQLAHDKSIRALFNNYFYSRPLALLMDDKYALFPFDLRAKGVTYAVLGFYTIAHVWAEYQQADNENGRVVRFKFAFRWCEEQGQPWWHQKEEIIGNLGSYLTRHF</sequence>
<dbReference type="OrthoDB" id="2163491at2759"/>
<dbReference type="EMBL" id="JADNYJ010000026">
    <property type="protein sequence ID" value="KAF8904412.1"/>
    <property type="molecule type" value="Genomic_DNA"/>
</dbReference>
<proteinExistence type="predicted"/>
<comment type="caution">
    <text evidence="1">The sequence shown here is derived from an EMBL/GenBank/DDBJ whole genome shotgun (WGS) entry which is preliminary data.</text>
</comment>
<organism evidence="1 2">
    <name type="scientific">Gymnopilus junonius</name>
    <name type="common">Spectacular rustgill mushroom</name>
    <name type="synonym">Gymnopilus spectabilis subsp. junonius</name>
    <dbReference type="NCBI Taxonomy" id="109634"/>
    <lineage>
        <taxon>Eukaryota</taxon>
        <taxon>Fungi</taxon>
        <taxon>Dikarya</taxon>
        <taxon>Basidiomycota</taxon>
        <taxon>Agaricomycotina</taxon>
        <taxon>Agaricomycetes</taxon>
        <taxon>Agaricomycetidae</taxon>
        <taxon>Agaricales</taxon>
        <taxon>Agaricineae</taxon>
        <taxon>Hymenogastraceae</taxon>
        <taxon>Gymnopilus</taxon>
    </lineage>
</organism>
<evidence type="ECO:0000313" key="2">
    <source>
        <dbReference type="Proteomes" id="UP000724874"/>
    </source>
</evidence>
<protein>
    <submittedName>
        <fullName evidence="1">Uncharacterized protein</fullName>
    </submittedName>
</protein>
<gene>
    <name evidence="1" type="ORF">CPB84DRAFT_1677444</name>
</gene>
<accession>A0A9P5NRV4</accession>